<dbReference type="CDD" id="cd10032">
    <property type="entry name" value="UDG-F6_HDG"/>
    <property type="match status" value="1"/>
</dbReference>
<keyword evidence="2" id="KW-0326">Glycosidase</keyword>
<dbReference type="EMBL" id="QWEH01000002">
    <property type="protein sequence ID" value="RHW34282.1"/>
    <property type="molecule type" value="Genomic_DNA"/>
</dbReference>
<dbReference type="InterPro" id="IPR026353">
    <property type="entry name" value="Hypoxan-DNA_Glyclase"/>
</dbReference>
<keyword evidence="3" id="KW-1185">Reference proteome</keyword>
<dbReference type="Gene3D" id="3.40.470.10">
    <property type="entry name" value="Uracil-DNA glycosylase-like domain"/>
    <property type="match status" value="1"/>
</dbReference>
<gene>
    <name evidence="2" type="ORF">D1B32_03700</name>
</gene>
<dbReference type="SMART" id="SM00986">
    <property type="entry name" value="UDG"/>
    <property type="match status" value="1"/>
</dbReference>
<proteinExistence type="predicted"/>
<dbReference type="Proteomes" id="UP000285456">
    <property type="component" value="Unassembled WGS sequence"/>
</dbReference>
<dbReference type="OrthoDB" id="9799921at2"/>
<evidence type="ECO:0000313" key="3">
    <source>
        <dbReference type="Proteomes" id="UP000285456"/>
    </source>
</evidence>
<protein>
    <submittedName>
        <fullName evidence="2">DNA-deoxyinosine glycosylase</fullName>
        <ecNumber evidence="2">3.2.2.15</ecNumber>
    </submittedName>
</protein>
<dbReference type="RefSeq" id="WP_118888649.1">
    <property type="nucleotide sequence ID" value="NZ_JAMAWL010000010.1"/>
</dbReference>
<name>A0A417YLN6_9BACI</name>
<dbReference type="NCBIfam" id="TIGR04274">
    <property type="entry name" value="hypoxanDNAglyco"/>
    <property type="match status" value="1"/>
</dbReference>
<reference evidence="2 3" key="1">
    <citation type="journal article" date="2007" name="Int. J. Syst. Evol. Microbiol.">
        <title>Oceanobacillus profundus sp. nov., isolated from a deep-sea sediment core.</title>
        <authorList>
            <person name="Kim Y.G."/>
            <person name="Choi D.H."/>
            <person name="Hyun S."/>
            <person name="Cho B.C."/>
        </authorList>
    </citation>
    <scope>NUCLEOTIDE SEQUENCE [LARGE SCALE GENOMIC DNA]</scope>
    <source>
        <strain evidence="2 3">DSM 18246</strain>
    </source>
</reference>
<dbReference type="AlphaFoldDB" id="A0A417YLN6"/>
<dbReference type="Pfam" id="PF03167">
    <property type="entry name" value="UDG"/>
    <property type="match status" value="1"/>
</dbReference>
<feature type="domain" description="Uracil-DNA glycosylase-like" evidence="1">
    <location>
        <begin position="9"/>
        <end position="164"/>
    </location>
</feature>
<dbReference type="SMART" id="SM00987">
    <property type="entry name" value="UreE_C"/>
    <property type="match status" value="1"/>
</dbReference>
<evidence type="ECO:0000313" key="2">
    <source>
        <dbReference type="EMBL" id="RHW34282.1"/>
    </source>
</evidence>
<dbReference type="SUPFAM" id="SSF52141">
    <property type="entry name" value="Uracil-DNA glycosylase-like"/>
    <property type="match status" value="1"/>
</dbReference>
<dbReference type="GO" id="GO:0033958">
    <property type="term" value="F:DNA-deoxyinosine glycosylase activity"/>
    <property type="evidence" value="ECO:0007669"/>
    <property type="project" value="UniProtKB-EC"/>
</dbReference>
<organism evidence="2 3">
    <name type="scientific">Oceanobacillus profundus</name>
    <dbReference type="NCBI Taxonomy" id="372463"/>
    <lineage>
        <taxon>Bacteria</taxon>
        <taxon>Bacillati</taxon>
        <taxon>Bacillota</taxon>
        <taxon>Bacilli</taxon>
        <taxon>Bacillales</taxon>
        <taxon>Bacillaceae</taxon>
        <taxon>Oceanobacillus</taxon>
    </lineage>
</organism>
<dbReference type="InterPro" id="IPR036895">
    <property type="entry name" value="Uracil-DNA_glycosylase-like_sf"/>
</dbReference>
<keyword evidence="2" id="KW-0378">Hydrolase</keyword>
<dbReference type="EC" id="3.2.2.15" evidence="2"/>
<accession>A0A417YLN6</accession>
<dbReference type="InterPro" id="IPR005122">
    <property type="entry name" value="Uracil-DNA_glycosylase-like"/>
</dbReference>
<comment type="caution">
    <text evidence="2">The sequence shown here is derived from an EMBL/GenBank/DDBJ whole genome shotgun (WGS) entry which is preliminary data.</text>
</comment>
<sequence length="167" mass="18970">MTKRLNSFPPIIPKEPKVLILGSMPGKISLEKGEYYGNARNHFWPILFKLFKVEPIEEYEKKVAFVKERGIALWDSIGSCYREGSLDSNIMDENPNDIIGLLDKYPTIRLIACNGTKSYTTFKKNFNSEDLGAIRIIKLPSTSPVPGRYTKSFEGKVVSWGEILNHI</sequence>
<evidence type="ECO:0000259" key="1">
    <source>
        <dbReference type="SMART" id="SM00986"/>
    </source>
</evidence>